<feature type="region of interest" description="Disordered" evidence="2">
    <location>
        <begin position="69"/>
        <end position="88"/>
    </location>
</feature>
<reference evidence="3 4" key="1">
    <citation type="submission" date="2019-03" db="EMBL/GenBank/DDBJ databases">
        <title>Genomic Encyclopedia of Type Strains, Phase IV (KMG-IV): sequencing the most valuable type-strain genomes for metagenomic binning, comparative biology and taxonomic classification.</title>
        <authorList>
            <person name="Goeker M."/>
        </authorList>
    </citation>
    <scope>NUCLEOTIDE SEQUENCE [LARGE SCALE GENOMIC DNA]</scope>
    <source>
        <strain evidence="3 4">DSM 25059</strain>
    </source>
</reference>
<evidence type="ECO:0000313" key="3">
    <source>
        <dbReference type="EMBL" id="TDN83544.1"/>
    </source>
</evidence>
<evidence type="ECO:0000256" key="1">
    <source>
        <dbReference type="SAM" id="Coils"/>
    </source>
</evidence>
<feature type="coiled-coil region" evidence="1">
    <location>
        <begin position="188"/>
        <end position="215"/>
    </location>
</feature>
<dbReference type="Proteomes" id="UP000295493">
    <property type="component" value="Unassembled WGS sequence"/>
</dbReference>
<dbReference type="OrthoDB" id="7551047at2"/>
<name>A0A4R6FRT4_9SPHN</name>
<accession>A0A4R6FRT4</accession>
<protein>
    <submittedName>
        <fullName evidence="3">Uncharacterized protein</fullName>
    </submittedName>
</protein>
<sequence>MTTGAKSEDPTSDVGRKRHYTDPMGSRAPELERCLIRHRALQMILILYYAEELKRDVINGVAAQMRWRGQSTAQPAGGDGPSQEGKKQKRAFDHLVQDGVLTDDERRHMVALIGRRNGIAHHLDHVTADLTTDRTVREWLDYYPDRQTHDYEALDQLRAARRLLSERMAAHHYVLEIDMRGMFFESTERVLSADLKALERRIRALMRQRRGNIAQLNAELSLEGSELTGLFDPRWPENRYGNRQRLTPRGVETCYLLYDMGKSPLAVAHLMDLSLTAARRRARLWKAAGGPNRERRPLADIPKARIRYRLED</sequence>
<comment type="caution">
    <text evidence="3">The sequence shown here is derived from an EMBL/GenBank/DDBJ whole genome shotgun (WGS) entry which is preliminary data.</text>
</comment>
<feature type="region of interest" description="Disordered" evidence="2">
    <location>
        <begin position="1"/>
        <end position="26"/>
    </location>
</feature>
<keyword evidence="4" id="KW-1185">Reference proteome</keyword>
<dbReference type="EMBL" id="SNWD01000004">
    <property type="protein sequence ID" value="TDN83544.1"/>
    <property type="molecule type" value="Genomic_DNA"/>
</dbReference>
<proteinExistence type="predicted"/>
<gene>
    <name evidence="3" type="ORF">EV664_10427</name>
</gene>
<keyword evidence="1" id="KW-0175">Coiled coil</keyword>
<evidence type="ECO:0000256" key="2">
    <source>
        <dbReference type="SAM" id="MobiDB-lite"/>
    </source>
</evidence>
<dbReference type="AlphaFoldDB" id="A0A4R6FRT4"/>
<organism evidence="3 4">
    <name type="scientific">Stakelama pacifica</name>
    <dbReference type="NCBI Taxonomy" id="517720"/>
    <lineage>
        <taxon>Bacteria</taxon>
        <taxon>Pseudomonadati</taxon>
        <taxon>Pseudomonadota</taxon>
        <taxon>Alphaproteobacteria</taxon>
        <taxon>Sphingomonadales</taxon>
        <taxon>Sphingomonadaceae</taxon>
        <taxon>Stakelama</taxon>
    </lineage>
</organism>
<evidence type="ECO:0000313" key="4">
    <source>
        <dbReference type="Proteomes" id="UP000295493"/>
    </source>
</evidence>